<dbReference type="InterPro" id="IPR035979">
    <property type="entry name" value="RBD_domain_sf"/>
</dbReference>
<dbReference type="Proteomes" id="UP000031668">
    <property type="component" value="Unassembled WGS sequence"/>
</dbReference>
<dbReference type="PANTHER" id="PTHR10352">
    <property type="entry name" value="EUKARYOTIC TRANSLATION INITIATION FACTOR 3 SUBUNIT G"/>
    <property type="match status" value="1"/>
</dbReference>
<keyword evidence="1 2" id="KW-0694">RNA-binding</keyword>
<name>A0A0C2IAN7_THEKT</name>
<dbReference type="EMBL" id="JWZT01004982">
    <property type="protein sequence ID" value="KII62433.1"/>
    <property type="molecule type" value="Genomic_DNA"/>
</dbReference>
<dbReference type="SUPFAM" id="SSF54928">
    <property type="entry name" value="RNA-binding domain, RBD"/>
    <property type="match status" value="2"/>
</dbReference>
<dbReference type="OrthoDB" id="439808at2759"/>
<accession>A0A0C2IAN7</accession>
<sequence length="178" mass="19829">MKSATVYRDPETGHSKGFGFVVYRNQTDAEKAIERMNGNMLGARPIKVSWATRNKSGQMPTPLNYMEVYSQAPESHTTVYVGGLPSGMDDLGCRLHFEQFGKLQDVNYFPDKRYAFVRFETHEGAATAIVRTNGQTLDGSTLKCWWSKDNTTAGMPGQSAIVPFSQPPMGQPGPMYYQ</sequence>
<evidence type="ECO:0000256" key="1">
    <source>
        <dbReference type="ARBA" id="ARBA00022884"/>
    </source>
</evidence>
<dbReference type="OMA" id="HEMRIFK"/>
<evidence type="ECO:0000256" key="2">
    <source>
        <dbReference type="PROSITE-ProRule" id="PRU00176"/>
    </source>
</evidence>
<dbReference type="Gene3D" id="3.30.70.330">
    <property type="match status" value="2"/>
</dbReference>
<evidence type="ECO:0000313" key="5">
    <source>
        <dbReference type="Proteomes" id="UP000031668"/>
    </source>
</evidence>
<protein>
    <submittedName>
        <fullName evidence="4">Nucleolysin TIA-1</fullName>
    </submittedName>
</protein>
<dbReference type="SMART" id="SM00360">
    <property type="entry name" value="RRM"/>
    <property type="match status" value="2"/>
</dbReference>
<dbReference type="InterPro" id="IPR012677">
    <property type="entry name" value="Nucleotide-bd_a/b_plait_sf"/>
</dbReference>
<evidence type="ECO:0000313" key="4">
    <source>
        <dbReference type="EMBL" id="KII62433.1"/>
    </source>
</evidence>
<keyword evidence="5" id="KW-1185">Reference proteome</keyword>
<reference evidence="4 5" key="1">
    <citation type="journal article" date="2014" name="Genome Biol. Evol.">
        <title>The genome of the myxosporean Thelohanellus kitauei shows adaptations to nutrient acquisition within its fish host.</title>
        <authorList>
            <person name="Yang Y."/>
            <person name="Xiong J."/>
            <person name="Zhou Z."/>
            <person name="Huo F."/>
            <person name="Miao W."/>
            <person name="Ran C."/>
            <person name="Liu Y."/>
            <person name="Zhang J."/>
            <person name="Feng J."/>
            <person name="Wang M."/>
            <person name="Wang M."/>
            <person name="Wang L."/>
            <person name="Yao B."/>
        </authorList>
    </citation>
    <scope>NUCLEOTIDE SEQUENCE [LARGE SCALE GENOMIC DNA]</scope>
    <source>
        <strain evidence="4">Wuqing</strain>
    </source>
</reference>
<dbReference type="AlphaFoldDB" id="A0A0C2IAN7"/>
<comment type="caution">
    <text evidence="4">The sequence shown here is derived from an EMBL/GenBank/DDBJ whole genome shotgun (WGS) entry which is preliminary data.</text>
</comment>
<dbReference type="PROSITE" id="PS50102">
    <property type="entry name" value="RRM"/>
    <property type="match status" value="2"/>
</dbReference>
<organism evidence="4 5">
    <name type="scientific">Thelohanellus kitauei</name>
    <name type="common">Myxosporean</name>
    <dbReference type="NCBI Taxonomy" id="669202"/>
    <lineage>
        <taxon>Eukaryota</taxon>
        <taxon>Metazoa</taxon>
        <taxon>Cnidaria</taxon>
        <taxon>Myxozoa</taxon>
        <taxon>Myxosporea</taxon>
        <taxon>Bivalvulida</taxon>
        <taxon>Platysporina</taxon>
        <taxon>Myxobolidae</taxon>
        <taxon>Thelohanellus</taxon>
    </lineage>
</organism>
<feature type="domain" description="RRM" evidence="3">
    <location>
        <begin position="1"/>
        <end position="53"/>
    </location>
</feature>
<evidence type="ECO:0000259" key="3">
    <source>
        <dbReference type="PROSITE" id="PS50102"/>
    </source>
</evidence>
<gene>
    <name evidence="4" type="ORF">RF11_16243</name>
</gene>
<feature type="domain" description="RRM" evidence="3">
    <location>
        <begin position="77"/>
        <end position="149"/>
    </location>
</feature>
<proteinExistence type="predicted"/>
<dbReference type="GO" id="GO:0003723">
    <property type="term" value="F:RNA binding"/>
    <property type="evidence" value="ECO:0007669"/>
    <property type="project" value="UniProtKB-UniRule"/>
</dbReference>
<dbReference type="Pfam" id="PF00076">
    <property type="entry name" value="RRM_1"/>
    <property type="match status" value="2"/>
</dbReference>
<dbReference type="InterPro" id="IPR000504">
    <property type="entry name" value="RRM_dom"/>
</dbReference>